<sequence>MKTQAPGVVPPGLSTGALSPSSTWTRGPIVDAGAAGRIGGVSDLLCPPIGGECFLSFPISCGSLCLKHQTEGAFIGSGGTPFRKSFEQGGTALKKSIVLYGSTTGATKAVAETIAEALQIPVVDVAQCDVKDLESYEALLLGSSTWGFGELQDDWAAFLPAFEKLSLKGKKVALFGTGDQVGFSDTFVDALGILYDAAVKAGAEVVGSCPVDGYEGRGLSVRDGSFVGLPLDDNNQSEATAERVKGWIERLRSEL</sequence>
<keyword evidence="10" id="KW-1185">Reference proteome</keyword>
<keyword evidence="6" id="KW-0249">Electron transport</keyword>
<evidence type="ECO:0000313" key="9">
    <source>
        <dbReference type="EMBL" id="QTX32078.1"/>
    </source>
</evidence>
<dbReference type="EMBL" id="CP072943">
    <property type="protein sequence ID" value="QTX32078.1"/>
    <property type="molecule type" value="Genomic_DNA"/>
</dbReference>
<dbReference type="PANTHER" id="PTHR42809">
    <property type="entry name" value="FLAVODOXIN 2"/>
    <property type="match status" value="1"/>
</dbReference>
<dbReference type="PANTHER" id="PTHR42809:SF1">
    <property type="entry name" value="FLAVODOXIN 1"/>
    <property type="match status" value="1"/>
</dbReference>
<evidence type="ECO:0000256" key="7">
    <source>
        <dbReference type="ARBA" id="ARBA00023231"/>
    </source>
</evidence>
<dbReference type="SUPFAM" id="SSF52218">
    <property type="entry name" value="Flavoproteins"/>
    <property type="match status" value="1"/>
</dbReference>
<evidence type="ECO:0000256" key="2">
    <source>
        <dbReference type="ARBA" id="ARBA00005267"/>
    </source>
</evidence>
<evidence type="ECO:0000259" key="8">
    <source>
        <dbReference type="PROSITE" id="PS50902"/>
    </source>
</evidence>
<evidence type="ECO:0000313" key="10">
    <source>
        <dbReference type="Proteomes" id="UP000671879"/>
    </source>
</evidence>
<dbReference type="Gene3D" id="3.40.50.360">
    <property type="match status" value="1"/>
</dbReference>
<dbReference type="InterPro" id="IPR050619">
    <property type="entry name" value="Flavodoxin"/>
</dbReference>
<name>A0A9Q7EUY4_9BACT</name>
<dbReference type="NCBIfam" id="TIGR01752">
    <property type="entry name" value="flav_long"/>
    <property type="match status" value="1"/>
</dbReference>
<dbReference type="InterPro" id="IPR001094">
    <property type="entry name" value="Flavdoxin-like"/>
</dbReference>
<accession>A0A9Q7EUY4</accession>
<dbReference type="GO" id="GO:0009055">
    <property type="term" value="F:electron transfer activity"/>
    <property type="evidence" value="ECO:0007669"/>
    <property type="project" value="InterPro"/>
</dbReference>
<keyword evidence="5" id="KW-0288">FMN</keyword>
<proteinExistence type="inferred from homology"/>
<comment type="similarity">
    <text evidence="2">Belongs to the flavodoxin family.</text>
</comment>
<evidence type="ECO:0000256" key="6">
    <source>
        <dbReference type="ARBA" id="ARBA00022982"/>
    </source>
</evidence>
<dbReference type="KEGG" id="aram:KAR29_12310"/>
<dbReference type="Pfam" id="PF00258">
    <property type="entry name" value="Flavodoxin_1"/>
    <property type="match status" value="1"/>
</dbReference>
<evidence type="ECO:0000256" key="3">
    <source>
        <dbReference type="ARBA" id="ARBA00022448"/>
    </source>
</evidence>
<dbReference type="InterPro" id="IPR029039">
    <property type="entry name" value="Flavoprotein-like_sf"/>
</dbReference>
<dbReference type="PROSITE" id="PS50902">
    <property type="entry name" value="FLAVODOXIN_LIKE"/>
    <property type="match status" value="1"/>
</dbReference>
<keyword evidence="4" id="KW-0285">Flavoprotein</keyword>
<dbReference type="InterPro" id="IPR010086">
    <property type="entry name" value="Flavodoxin_lc"/>
</dbReference>
<evidence type="ECO:0000256" key="1">
    <source>
        <dbReference type="ARBA" id="ARBA00001917"/>
    </source>
</evidence>
<dbReference type="Proteomes" id="UP000671879">
    <property type="component" value="Chromosome"/>
</dbReference>
<dbReference type="PROSITE" id="PS00201">
    <property type="entry name" value="FLAVODOXIN"/>
    <property type="match status" value="1"/>
</dbReference>
<organism evidence="9 10">
    <name type="scientific">Aminithiophilus ramosus</name>
    <dbReference type="NCBI Taxonomy" id="3029084"/>
    <lineage>
        <taxon>Bacteria</taxon>
        <taxon>Thermotogati</taxon>
        <taxon>Synergistota</taxon>
        <taxon>Synergistia</taxon>
        <taxon>Synergistales</taxon>
        <taxon>Aminithiophilaceae</taxon>
        <taxon>Aminithiophilus</taxon>
    </lineage>
</organism>
<evidence type="ECO:0000256" key="5">
    <source>
        <dbReference type="ARBA" id="ARBA00022643"/>
    </source>
</evidence>
<dbReference type="InterPro" id="IPR008254">
    <property type="entry name" value="Flavodoxin/NO_synth"/>
</dbReference>
<dbReference type="PRINTS" id="PR00369">
    <property type="entry name" value="FLAVODOXIN"/>
</dbReference>
<protein>
    <submittedName>
        <fullName evidence="9">Flavodoxin</fullName>
    </submittedName>
</protein>
<reference evidence="10" key="1">
    <citation type="submission" date="2021-04" db="EMBL/GenBank/DDBJ databases">
        <title>A novel Synergistetes isolate from a pyrite-forming mixed culture.</title>
        <authorList>
            <person name="Bunk B."/>
            <person name="Sproer C."/>
            <person name="Spring S."/>
            <person name="Pester M."/>
        </authorList>
    </citation>
    <scope>NUCLEOTIDE SEQUENCE [LARGE SCALE GENOMIC DNA]</scope>
    <source>
        <strain evidence="10">J.5.4.2-T.3.5.2</strain>
    </source>
</reference>
<keyword evidence="7" id="KW-0535">Nitrogen fixation</keyword>
<dbReference type="InterPro" id="IPR001226">
    <property type="entry name" value="Flavodoxin_CS"/>
</dbReference>
<gene>
    <name evidence="9" type="ORF">KAR29_12310</name>
</gene>
<dbReference type="GO" id="GO:0010181">
    <property type="term" value="F:FMN binding"/>
    <property type="evidence" value="ECO:0007669"/>
    <property type="project" value="InterPro"/>
</dbReference>
<keyword evidence="3" id="KW-0813">Transport</keyword>
<comment type="cofactor">
    <cofactor evidence="1">
        <name>FMN</name>
        <dbReference type="ChEBI" id="CHEBI:58210"/>
    </cofactor>
</comment>
<evidence type="ECO:0000256" key="4">
    <source>
        <dbReference type="ARBA" id="ARBA00022630"/>
    </source>
</evidence>
<feature type="domain" description="Flavodoxin-like" evidence="8">
    <location>
        <begin position="96"/>
        <end position="252"/>
    </location>
</feature>
<dbReference type="AlphaFoldDB" id="A0A9Q7EUY4"/>